<keyword evidence="2" id="KW-1185">Reference proteome</keyword>
<reference evidence="2" key="1">
    <citation type="submission" date="2019-03" db="EMBL/GenBank/DDBJ databases">
        <title>Weissella sp. 26KH-42 Genome sequencing.</title>
        <authorList>
            <person name="Heo J."/>
            <person name="Kim S.-J."/>
            <person name="Kim J.-S."/>
            <person name="Hong S.-B."/>
            <person name="Kwon S.-W."/>
        </authorList>
    </citation>
    <scope>NUCLEOTIDE SEQUENCE [LARGE SCALE GENOMIC DNA]</scope>
    <source>
        <strain evidence="2">26KH-42</strain>
    </source>
</reference>
<accession>A0A4P6YTU0</accession>
<dbReference type="OrthoDB" id="2190431at2"/>
<organism evidence="1 2">
    <name type="scientific">Periweissella cryptocerci</name>
    <dbReference type="NCBI Taxonomy" id="2506420"/>
    <lineage>
        <taxon>Bacteria</taxon>
        <taxon>Bacillati</taxon>
        <taxon>Bacillota</taxon>
        <taxon>Bacilli</taxon>
        <taxon>Lactobacillales</taxon>
        <taxon>Lactobacillaceae</taxon>
        <taxon>Periweissella</taxon>
    </lineage>
</organism>
<dbReference type="EMBL" id="CP037940">
    <property type="protein sequence ID" value="QBO36178.1"/>
    <property type="molecule type" value="Genomic_DNA"/>
</dbReference>
<dbReference type="Proteomes" id="UP000292886">
    <property type="component" value="Chromosome"/>
</dbReference>
<protein>
    <submittedName>
        <fullName evidence="1">Uncharacterized protein</fullName>
    </submittedName>
</protein>
<name>A0A4P6YTU0_9LACO</name>
<evidence type="ECO:0000313" key="2">
    <source>
        <dbReference type="Proteomes" id="UP000292886"/>
    </source>
</evidence>
<sequence>MAKTQQTKNLEKWLWQNKATKHSTWGVYEVTFGDRDLRKKDGFRERVDFMTAENSAKGMVFRTYELKISLEDFRTKAAKSFVGDYGYFVMPYAVWQVIPVAELQPYYDQGIGVITPDAPDGKVGVIKAKHLKAANREAQGLPLYSTQDLMETMMKSAVREQNKLYKLKGRGYWE</sequence>
<dbReference type="AlphaFoldDB" id="A0A4P6YTU0"/>
<dbReference type="RefSeq" id="WP_133363256.1">
    <property type="nucleotide sequence ID" value="NZ_CP037940.1"/>
</dbReference>
<gene>
    <name evidence="1" type="ORF">EQG49_06740</name>
</gene>
<dbReference type="KEGG" id="wei:EQG49_06740"/>
<evidence type="ECO:0000313" key="1">
    <source>
        <dbReference type="EMBL" id="QBO36178.1"/>
    </source>
</evidence>
<proteinExistence type="predicted"/>